<dbReference type="RefSeq" id="WP_105218319.1">
    <property type="nucleotide sequence ID" value="NZ_CAWNSU010000088.1"/>
</dbReference>
<sequence>MDKLDGIVLNRELSNNSYKINARVKYQGNFVRSRDGDRVRHHLTGKQGDFLKITLGFALPKVWVCFGNQSELPSTLSCNPLELEIISNDSEQRIRSPSNTHAQEAIVEEGAMIESPYGLADLLEELSDLEKRHRHRLELKVDRGITQAWLALKQLRDCRLYRPCLPID</sequence>
<organism evidence="1 2">
    <name type="scientific">Gloeocapsopsis dulcis AAB1 = 1H9</name>
    <dbReference type="NCBI Taxonomy" id="1433147"/>
    <lineage>
        <taxon>Bacteria</taxon>
        <taxon>Bacillati</taxon>
        <taxon>Cyanobacteriota</taxon>
        <taxon>Cyanophyceae</taxon>
        <taxon>Oscillatoriophycideae</taxon>
        <taxon>Chroococcales</taxon>
        <taxon>Chroococcaceae</taxon>
        <taxon>Gloeocapsopsis</taxon>
        <taxon>Gloeocapsopsis dulcis</taxon>
    </lineage>
</organism>
<accession>A0A6N8FZ25</accession>
<proteinExistence type="predicted"/>
<dbReference type="AlphaFoldDB" id="A0A6N8FZ25"/>
<gene>
    <name evidence="1" type="ORF">BWI75_16495</name>
</gene>
<comment type="caution">
    <text evidence="1">The sequence shown here is derived from an EMBL/GenBank/DDBJ whole genome shotgun (WGS) entry which is preliminary data.</text>
</comment>
<dbReference type="EMBL" id="NAPY01000028">
    <property type="protein sequence ID" value="MUL37882.1"/>
    <property type="molecule type" value="Genomic_DNA"/>
</dbReference>
<evidence type="ECO:0000313" key="2">
    <source>
        <dbReference type="Proteomes" id="UP000441797"/>
    </source>
</evidence>
<protein>
    <submittedName>
        <fullName evidence="1">Uncharacterized protein</fullName>
    </submittedName>
</protein>
<keyword evidence="2" id="KW-1185">Reference proteome</keyword>
<dbReference type="Proteomes" id="UP000441797">
    <property type="component" value="Unassembled WGS sequence"/>
</dbReference>
<reference evidence="1 2" key="1">
    <citation type="journal article" date="2019" name="Front. Microbiol.">
        <title>Genomic Features for Desiccation Tolerance and Sugar Biosynthesis in the Extremophile Gloeocapsopsis sp. UTEX B3054.</title>
        <authorList>
            <person name="Urrejola C."/>
            <person name="Alcorta J."/>
            <person name="Salas L."/>
            <person name="Vasquez M."/>
            <person name="Polz M.F."/>
            <person name="Vicuna R."/>
            <person name="Diez B."/>
        </authorList>
    </citation>
    <scope>NUCLEOTIDE SEQUENCE [LARGE SCALE GENOMIC DNA]</scope>
    <source>
        <strain evidence="1 2">1H9</strain>
    </source>
</reference>
<name>A0A6N8FZ25_9CHRO</name>
<evidence type="ECO:0000313" key="1">
    <source>
        <dbReference type="EMBL" id="MUL37882.1"/>
    </source>
</evidence>